<organism evidence="2 3">
    <name type="scientific">Mycobacterium decipiens</name>
    <dbReference type="NCBI Taxonomy" id="1430326"/>
    <lineage>
        <taxon>Bacteria</taxon>
        <taxon>Bacillati</taxon>
        <taxon>Actinomycetota</taxon>
        <taxon>Actinomycetes</taxon>
        <taxon>Mycobacteriales</taxon>
        <taxon>Mycobacteriaceae</taxon>
        <taxon>Mycobacterium</taxon>
    </lineage>
</organism>
<dbReference type="AlphaFoldDB" id="A0A1X2LZ85"/>
<evidence type="ECO:0000313" key="2">
    <source>
        <dbReference type="EMBL" id="OSC42513.1"/>
    </source>
</evidence>
<dbReference type="GO" id="GO:0016491">
    <property type="term" value="F:oxidoreductase activity"/>
    <property type="evidence" value="ECO:0007669"/>
    <property type="project" value="UniProtKB-KW"/>
</dbReference>
<dbReference type="OrthoDB" id="9769888at2"/>
<comment type="caution">
    <text evidence="2">The sequence shown here is derived from an EMBL/GenBank/DDBJ whole genome shotgun (WGS) entry which is preliminary data.</text>
</comment>
<dbReference type="SUPFAM" id="SSF51197">
    <property type="entry name" value="Clavaminate synthase-like"/>
    <property type="match status" value="1"/>
</dbReference>
<name>A0A1X2LZ85_9MYCO</name>
<protein>
    <submittedName>
        <fullName evidence="2">Uncharacterized protein</fullName>
    </submittedName>
</protein>
<dbReference type="InterPro" id="IPR042098">
    <property type="entry name" value="TauD-like_sf"/>
</dbReference>
<evidence type="ECO:0000313" key="3">
    <source>
        <dbReference type="Proteomes" id="UP000193247"/>
    </source>
</evidence>
<dbReference type="Gene3D" id="3.60.130.10">
    <property type="entry name" value="Clavaminate synthase-like"/>
    <property type="match status" value="1"/>
</dbReference>
<accession>A0A1X2LZ85</accession>
<evidence type="ECO:0000256" key="1">
    <source>
        <dbReference type="ARBA" id="ARBA00023002"/>
    </source>
</evidence>
<dbReference type="EMBL" id="NCXP01000002">
    <property type="protein sequence ID" value="OSC42513.1"/>
    <property type="molecule type" value="Genomic_DNA"/>
</dbReference>
<gene>
    <name evidence="2" type="ORF">B8W66_02860</name>
</gene>
<sequence>MGDLILYDNAQLMHRREPFEGRRWLKTAKIFAPKDKFAVPT</sequence>
<keyword evidence="3" id="KW-1185">Reference proteome</keyword>
<keyword evidence="1" id="KW-0560">Oxidoreductase</keyword>
<dbReference type="RefSeq" id="WP_085323524.1">
    <property type="nucleotide sequence ID" value="NZ_NCXP01000002.1"/>
</dbReference>
<reference evidence="2 3" key="1">
    <citation type="submission" date="2017-04" db="EMBL/GenBank/DDBJ databases">
        <title>The new phylogeny of genus Mycobacterium.</title>
        <authorList>
            <person name="Tortoli E."/>
            <person name="Trovato A."/>
            <person name="Cirillo D.M."/>
        </authorList>
    </citation>
    <scope>NUCLEOTIDE SEQUENCE [LARGE SCALE GENOMIC DNA]</scope>
    <source>
        <strain evidence="2 3">TBL 1200985</strain>
    </source>
</reference>
<dbReference type="Proteomes" id="UP000193247">
    <property type="component" value="Unassembled WGS sequence"/>
</dbReference>
<proteinExistence type="predicted"/>